<dbReference type="InParanoid" id="B8M5Z0"/>
<dbReference type="PhylomeDB" id="B8M5Z0"/>
<accession>B8M5Z0</accession>
<dbReference type="eggNOG" id="ENOG502QQEE">
    <property type="taxonomic scope" value="Eukaryota"/>
</dbReference>
<feature type="region of interest" description="Disordered" evidence="1">
    <location>
        <begin position="1"/>
        <end position="214"/>
    </location>
</feature>
<dbReference type="OrthoDB" id="4526754at2759"/>
<feature type="compositionally biased region" description="Polar residues" evidence="1">
    <location>
        <begin position="66"/>
        <end position="75"/>
    </location>
</feature>
<sequence>MPPIRTFKSAPINPHSTANNPPSTTATEQQQQAEQGVVISSSKGNEKPEREGPAWAPATPTSATTIAENSNNISNYPAARPGALAIPAPTSSPSTSTSNSTPPAPQPGSRPVPPSSSSPSTSTPSRPANNIPPPPKVGEPIQQASYYAPPPQSQATIPTQGQRAVPNSTSTPYLSTYQPPTSTAPYTSTPGLPLSQPETSQGNTTATGGSMFDASTGQDILNTAKSWMASAGSKLAEAEEEVWRIVNKKS</sequence>
<dbReference type="Proteomes" id="UP000001745">
    <property type="component" value="Unassembled WGS sequence"/>
</dbReference>
<dbReference type="OMA" id="SHPPGYQ"/>
<evidence type="ECO:0000313" key="3">
    <source>
        <dbReference type="Proteomes" id="UP000001745"/>
    </source>
</evidence>
<name>B8M5Z0_TALSN</name>
<dbReference type="RefSeq" id="XP_002480551.1">
    <property type="nucleotide sequence ID" value="XM_002480506.1"/>
</dbReference>
<gene>
    <name evidence="2" type="ORF">TSTA_033600</name>
</gene>
<dbReference type="STRING" id="441959.B8M5Z0"/>
<feature type="compositionally biased region" description="Polar residues" evidence="1">
    <location>
        <begin position="14"/>
        <end position="23"/>
    </location>
</feature>
<feature type="compositionally biased region" description="Low complexity" evidence="1">
    <location>
        <begin position="87"/>
        <end position="101"/>
    </location>
</feature>
<dbReference type="EMBL" id="EQ962654">
    <property type="protein sequence ID" value="EED20117.1"/>
    <property type="molecule type" value="Genomic_DNA"/>
</dbReference>
<dbReference type="AlphaFoldDB" id="B8M5Z0"/>
<feature type="compositionally biased region" description="Low complexity" evidence="1">
    <location>
        <begin position="24"/>
        <end position="35"/>
    </location>
</feature>
<proteinExistence type="predicted"/>
<dbReference type="HOGENOM" id="CLU_1035036_0_0_1"/>
<feature type="compositionally biased region" description="Polar residues" evidence="1">
    <location>
        <begin position="153"/>
        <end position="174"/>
    </location>
</feature>
<reference evidence="3" key="1">
    <citation type="journal article" date="2015" name="Genome Announc.">
        <title>Genome sequence of the AIDS-associated pathogen Penicillium marneffei (ATCC18224) and its near taxonomic relative Talaromyces stipitatus (ATCC10500).</title>
        <authorList>
            <person name="Nierman W.C."/>
            <person name="Fedorova-Abrams N.D."/>
            <person name="Andrianopoulos A."/>
        </authorList>
    </citation>
    <scope>NUCLEOTIDE SEQUENCE [LARGE SCALE GENOMIC DNA]</scope>
    <source>
        <strain evidence="3">ATCC 10500 / CBS 375.48 / QM 6759 / NRRL 1006</strain>
    </source>
</reference>
<dbReference type="GeneID" id="8097777"/>
<feature type="compositionally biased region" description="Pro residues" evidence="1">
    <location>
        <begin position="102"/>
        <end position="116"/>
    </location>
</feature>
<feature type="compositionally biased region" description="Low complexity" evidence="1">
    <location>
        <begin position="53"/>
        <end position="65"/>
    </location>
</feature>
<organism evidence="2 3">
    <name type="scientific">Talaromyces stipitatus (strain ATCC 10500 / CBS 375.48 / QM 6759 / NRRL 1006)</name>
    <name type="common">Penicillium stipitatum</name>
    <dbReference type="NCBI Taxonomy" id="441959"/>
    <lineage>
        <taxon>Eukaryota</taxon>
        <taxon>Fungi</taxon>
        <taxon>Dikarya</taxon>
        <taxon>Ascomycota</taxon>
        <taxon>Pezizomycotina</taxon>
        <taxon>Eurotiomycetes</taxon>
        <taxon>Eurotiomycetidae</taxon>
        <taxon>Eurotiales</taxon>
        <taxon>Trichocomaceae</taxon>
        <taxon>Talaromyces</taxon>
        <taxon>Talaromyces sect. Talaromyces</taxon>
    </lineage>
</organism>
<feature type="compositionally biased region" description="Low complexity" evidence="1">
    <location>
        <begin position="117"/>
        <end position="129"/>
    </location>
</feature>
<dbReference type="VEuPathDB" id="FungiDB:TSTA_033600"/>
<feature type="compositionally biased region" description="Low complexity" evidence="1">
    <location>
        <begin position="175"/>
        <end position="190"/>
    </location>
</feature>
<keyword evidence="3" id="KW-1185">Reference proteome</keyword>
<evidence type="ECO:0000313" key="2">
    <source>
        <dbReference type="EMBL" id="EED20117.1"/>
    </source>
</evidence>
<protein>
    <submittedName>
        <fullName evidence="2">Uncharacterized protein</fullName>
    </submittedName>
</protein>
<feature type="compositionally biased region" description="Polar residues" evidence="1">
    <location>
        <begin position="196"/>
        <end position="214"/>
    </location>
</feature>
<evidence type="ECO:0000256" key="1">
    <source>
        <dbReference type="SAM" id="MobiDB-lite"/>
    </source>
</evidence>